<proteinExistence type="predicted"/>
<evidence type="ECO:0000313" key="2">
    <source>
        <dbReference type="Proteomes" id="UP000029578"/>
    </source>
</evidence>
<gene>
    <name evidence="1" type="ORF">HMPREF0661_05975</name>
</gene>
<protein>
    <recommendedName>
        <fullName evidence="3">Outer membrane protein beta-barrel domain-containing protein</fullName>
    </recommendedName>
</protein>
<name>A0A096C2S9_9BACT</name>
<evidence type="ECO:0000313" key="1">
    <source>
        <dbReference type="EMBL" id="KGF49262.1"/>
    </source>
</evidence>
<organism evidence="1 2">
    <name type="scientific">Prevotella melaninogenica DNF00666</name>
    <dbReference type="NCBI Taxonomy" id="1401073"/>
    <lineage>
        <taxon>Bacteria</taxon>
        <taxon>Pseudomonadati</taxon>
        <taxon>Bacteroidota</taxon>
        <taxon>Bacteroidia</taxon>
        <taxon>Bacteroidales</taxon>
        <taxon>Prevotellaceae</taxon>
        <taxon>Prevotella</taxon>
    </lineage>
</organism>
<comment type="caution">
    <text evidence="1">The sequence shown here is derived from an EMBL/GenBank/DDBJ whole genome shotgun (WGS) entry which is preliminary data.</text>
</comment>
<reference evidence="1 2" key="1">
    <citation type="submission" date="2014-07" db="EMBL/GenBank/DDBJ databases">
        <authorList>
            <person name="McCorrison J."/>
            <person name="Sanka R."/>
            <person name="Torralba M."/>
            <person name="Gillis M."/>
            <person name="Haft D.H."/>
            <person name="Methe B."/>
            <person name="Sutton G."/>
            <person name="Nelson K.E."/>
        </authorList>
    </citation>
    <scope>NUCLEOTIDE SEQUENCE [LARGE SCALE GENOMIC DNA]</scope>
    <source>
        <strain evidence="1 2">DNF00666</strain>
    </source>
</reference>
<dbReference type="EMBL" id="JRNS01000314">
    <property type="protein sequence ID" value="KGF49262.1"/>
    <property type="molecule type" value="Genomic_DNA"/>
</dbReference>
<sequence>MMVRRNIYLSLLLILNALFLLYPTTANAQRRSSLPKVKEDSIPFFRGAAVGVDLVGPAMRWLASYGQHEALLRVNLKDRYFPIVEVGVGQADKADETTGTNFKTSAPYGRVGCDFNMLKNKHDDYRFMVGGRVGYTSFKYDVLSPELADPIWGTQSSYGALGNKGSQLWAELVGSVDAKILGPIRMGWSVRYKLRVAHKMGEIGEAWYVPGYGRGGASQLGATFNVLFEL</sequence>
<dbReference type="InterPro" id="IPR046111">
    <property type="entry name" value="DUF6048"/>
</dbReference>
<evidence type="ECO:0008006" key="3">
    <source>
        <dbReference type="Google" id="ProtNLM"/>
    </source>
</evidence>
<dbReference type="RefSeq" id="WP_036864437.1">
    <property type="nucleotide sequence ID" value="NZ_JRNS01000314.1"/>
</dbReference>
<dbReference type="Proteomes" id="UP000029578">
    <property type="component" value="Unassembled WGS sequence"/>
</dbReference>
<dbReference type="Pfam" id="PF19515">
    <property type="entry name" value="DUF6048"/>
    <property type="match status" value="1"/>
</dbReference>
<dbReference type="AlphaFoldDB" id="A0A096C2S9"/>
<accession>A0A096C2S9</accession>